<evidence type="ECO:0000313" key="2">
    <source>
        <dbReference type="Proteomes" id="UP000823634"/>
    </source>
</evidence>
<evidence type="ECO:0000313" key="1">
    <source>
        <dbReference type="EMBL" id="MBO8426435.1"/>
    </source>
</evidence>
<dbReference type="Gene3D" id="3.40.50.300">
    <property type="entry name" value="P-loop containing nucleotide triphosphate hydrolases"/>
    <property type="match status" value="1"/>
</dbReference>
<accession>A0A9D9DGA9</accession>
<dbReference type="InterPro" id="IPR027417">
    <property type="entry name" value="P-loop_NTPase"/>
</dbReference>
<gene>
    <name evidence="1" type="ORF">IAC61_03845</name>
</gene>
<organism evidence="1 2">
    <name type="scientific">Candidatus Alloenteromonas pullistercoris</name>
    <dbReference type="NCBI Taxonomy" id="2840785"/>
    <lineage>
        <taxon>Bacteria</taxon>
        <taxon>Bacillati</taxon>
        <taxon>Bacillota</taxon>
        <taxon>Bacillota incertae sedis</taxon>
        <taxon>Candidatus Alloenteromonas</taxon>
    </lineage>
</organism>
<dbReference type="GO" id="GO:0005524">
    <property type="term" value="F:ATP binding"/>
    <property type="evidence" value="ECO:0007669"/>
    <property type="project" value="UniProtKB-KW"/>
</dbReference>
<protein>
    <submittedName>
        <fullName evidence="1">ATP-binding protein</fullName>
    </submittedName>
</protein>
<dbReference type="Pfam" id="PF13671">
    <property type="entry name" value="AAA_33"/>
    <property type="match status" value="1"/>
</dbReference>
<comment type="caution">
    <text evidence="1">The sequence shown here is derived from an EMBL/GenBank/DDBJ whole genome shotgun (WGS) entry which is preliminary data.</text>
</comment>
<dbReference type="Proteomes" id="UP000823634">
    <property type="component" value="Unassembled WGS sequence"/>
</dbReference>
<reference evidence="1" key="2">
    <citation type="journal article" date="2021" name="PeerJ">
        <title>Extensive microbial diversity within the chicken gut microbiome revealed by metagenomics and culture.</title>
        <authorList>
            <person name="Gilroy R."/>
            <person name="Ravi A."/>
            <person name="Getino M."/>
            <person name="Pursley I."/>
            <person name="Horton D.L."/>
            <person name="Alikhan N.F."/>
            <person name="Baker D."/>
            <person name="Gharbi K."/>
            <person name="Hall N."/>
            <person name="Watson M."/>
            <person name="Adriaenssens E.M."/>
            <person name="Foster-Nyarko E."/>
            <person name="Jarju S."/>
            <person name="Secka A."/>
            <person name="Antonio M."/>
            <person name="Oren A."/>
            <person name="Chaudhuri R.R."/>
            <person name="La Ragione R."/>
            <person name="Hildebrand F."/>
            <person name="Pallen M.J."/>
        </authorList>
    </citation>
    <scope>NUCLEOTIDE SEQUENCE</scope>
    <source>
        <strain evidence="1">17113</strain>
    </source>
</reference>
<dbReference type="SUPFAM" id="SSF52540">
    <property type="entry name" value="P-loop containing nucleoside triphosphate hydrolases"/>
    <property type="match status" value="1"/>
</dbReference>
<dbReference type="AlphaFoldDB" id="A0A9D9DGA9"/>
<proteinExistence type="predicted"/>
<keyword evidence="1" id="KW-0547">Nucleotide-binding</keyword>
<dbReference type="PIRSF" id="PIRSF037081">
    <property type="entry name" value="P-loop_All4644_prd"/>
    <property type="match status" value="1"/>
</dbReference>
<reference evidence="1" key="1">
    <citation type="submission" date="2020-10" db="EMBL/GenBank/DDBJ databases">
        <authorList>
            <person name="Gilroy R."/>
        </authorList>
    </citation>
    <scope>NUCLEOTIDE SEQUENCE</scope>
    <source>
        <strain evidence="1">17113</strain>
    </source>
</reference>
<dbReference type="EMBL" id="JADINA010000024">
    <property type="protein sequence ID" value="MBO8426435.1"/>
    <property type="molecule type" value="Genomic_DNA"/>
</dbReference>
<sequence>MKKLILVCGPAAIGKSTFSANYALEHPGEDVAVIAADEVRKQMYGGYDQFPPGMNMMVIYEEMVERAKRLCEEKESVSIIFDTTMLYDERRLYFRRQLDGCFDRYLLILLKLKDYSLCLQRNHQRPKEKWVPDHIIMDMASHYEDPSPECKRHFDFVGEVYVD</sequence>
<keyword evidence="1" id="KW-0067">ATP-binding</keyword>
<dbReference type="InterPro" id="IPR017101">
    <property type="entry name" value="P-loop_ATP/GTP-bd_All4644_prd"/>
</dbReference>
<name>A0A9D9DGA9_9FIRM</name>